<dbReference type="InterPro" id="IPR012553">
    <property type="entry name" value="Defensin_3"/>
</dbReference>
<evidence type="ECO:0000313" key="1">
    <source>
        <dbReference type="Ensembl" id="ENSBMSP00010028871.1"/>
    </source>
</evidence>
<dbReference type="AlphaFoldDB" id="A0A8C0E319"/>
<accession>A0A8C0E319</accession>
<evidence type="ECO:0008006" key="2">
    <source>
        <dbReference type="Google" id="ProtNLM"/>
    </source>
</evidence>
<reference evidence="1" key="1">
    <citation type="submission" date="2023-09" db="UniProtKB">
        <authorList>
            <consortium name="Ensembl"/>
        </authorList>
    </citation>
    <scope>IDENTIFICATION</scope>
</reference>
<proteinExistence type="predicted"/>
<protein>
    <recommendedName>
        <fullName evidence="2">Beta-defensin 33</fullName>
    </recommendedName>
</protein>
<dbReference type="GeneTree" id="ENSGT00950000185080"/>
<dbReference type="GO" id="GO:0005576">
    <property type="term" value="C:extracellular region"/>
    <property type="evidence" value="ECO:0007669"/>
    <property type="project" value="InterPro"/>
</dbReference>
<dbReference type="Pfam" id="PF08131">
    <property type="entry name" value="Defensin_3"/>
    <property type="match status" value="1"/>
</dbReference>
<sequence>MPFFLCFSFTSPSFSGNGKKMKNPECEKMGGVCKHQKTHGCIILPAECKSRKKHCCRA</sequence>
<dbReference type="Ensembl" id="ENSBMST00010031789.1">
    <property type="protein sequence ID" value="ENSBMSP00010028871.1"/>
    <property type="gene ID" value="ENSBMSG00010020972.1"/>
</dbReference>
<dbReference type="OMA" id="THGCIIL"/>
<organism evidence="1">
    <name type="scientific">Balaenoptera musculus</name>
    <name type="common">Blue whale</name>
    <dbReference type="NCBI Taxonomy" id="9771"/>
    <lineage>
        <taxon>Eukaryota</taxon>
        <taxon>Metazoa</taxon>
        <taxon>Chordata</taxon>
        <taxon>Craniata</taxon>
        <taxon>Vertebrata</taxon>
        <taxon>Euteleostomi</taxon>
        <taxon>Mammalia</taxon>
        <taxon>Eutheria</taxon>
        <taxon>Laurasiatheria</taxon>
        <taxon>Artiodactyla</taxon>
        <taxon>Whippomorpha</taxon>
        <taxon>Cetacea</taxon>
        <taxon>Mysticeti</taxon>
        <taxon>Balaenopteridae</taxon>
        <taxon>Balaenoptera</taxon>
    </lineage>
</organism>
<name>A0A8C0E319_BALMU</name>